<dbReference type="PANTHER" id="PTHR33336:SF15">
    <property type="entry name" value="ABM DOMAIN-CONTAINING PROTEIN"/>
    <property type="match status" value="1"/>
</dbReference>
<dbReference type="GO" id="GO:0003824">
    <property type="term" value="F:catalytic activity"/>
    <property type="evidence" value="ECO:0007669"/>
    <property type="project" value="TreeGrafter"/>
</dbReference>
<dbReference type="InterPro" id="IPR007138">
    <property type="entry name" value="ABM_dom"/>
</dbReference>
<accession>A0A3A6QK93</accession>
<dbReference type="Gene3D" id="3.30.70.100">
    <property type="match status" value="1"/>
</dbReference>
<proteinExistence type="predicted"/>
<name>A0A3A6QK93_9EURY</name>
<evidence type="ECO:0000313" key="3">
    <source>
        <dbReference type="Proteomes" id="UP000281564"/>
    </source>
</evidence>
<dbReference type="InterPro" id="IPR050744">
    <property type="entry name" value="AI-2_Isomerase_LsrG"/>
</dbReference>
<dbReference type="InterPro" id="IPR011008">
    <property type="entry name" value="Dimeric_a/b-barrel"/>
</dbReference>
<organism evidence="2 3">
    <name type="scientific">Halonotius pteroides</name>
    <dbReference type="NCBI Taxonomy" id="268735"/>
    <lineage>
        <taxon>Archaea</taxon>
        <taxon>Methanobacteriati</taxon>
        <taxon>Methanobacteriota</taxon>
        <taxon>Stenosarchaea group</taxon>
        <taxon>Halobacteria</taxon>
        <taxon>Halobacteriales</taxon>
        <taxon>Haloferacaceae</taxon>
        <taxon>Halonotius</taxon>
    </lineage>
</organism>
<comment type="caution">
    <text evidence="2">The sequence shown here is derived from an EMBL/GenBank/DDBJ whole genome shotgun (WGS) entry which is preliminary data.</text>
</comment>
<evidence type="ECO:0000259" key="1">
    <source>
        <dbReference type="PROSITE" id="PS51725"/>
    </source>
</evidence>
<reference evidence="2 3" key="1">
    <citation type="submission" date="2018-06" db="EMBL/GenBank/DDBJ databases">
        <title>Halonotius sp. F13-13 a new haloarchaeeon isolated from a solar saltern from Isla Cristina, Huelva, Spain.</title>
        <authorList>
            <person name="Duran-Viseras A."/>
            <person name="Sanchez-Porro C."/>
            <person name="Ventosa A."/>
        </authorList>
    </citation>
    <scope>NUCLEOTIDE SEQUENCE [LARGE SCALE GENOMIC DNA]</scope>
    <source>
        <strain evidence="2 3">CECT 7525</strain>
    </source>
</reference>
<dbReference type="AlphaFoldDB" id="A0A3A6QK93"/>
<dbReference type="PANTHER" id="PTHR33336">
    <property type="entry name" value="QUINOL MONOOXYGENASE YGIN-RELATED"/>
    <property type="match status" value="1"/>
</dbReference>
<dbReference type="PROSITE" id="PS51725">
    <property type="entry name" value="ABM"/>
    <property type="match status" value="1"/>
</dbReference>
<dbReference type="Proteomes" id="UP000281564">
    <property type="component" value="Unassembled WGS sequence"/>
</dbReference>
<protein>
    <recommendedName>
        <fullName evidence="1">ABM domain-containing protein</fullName>
    </recommendedName>
</protein>
<dbReference type="RefSeq" id="WP_120086322.1">
    <property type="nucleotide sequence ID" value="NZ_QMDW01000033.1"/>
</dbReference>
<gene>
    <name evidence="2" type="ORF">DP106_14030</name>
</gene>
<sequence>MGFSVLYEKFVLITTCLYYQNNTQGYRYFITAGTTIFYVTGGLWRNMIVIHSEVPIYDDLKTEASKILEDMASTSRKEPGVIDYRITFDIEAPATARIIEQYEDWEAVEAHESSSHLEWFQKAIEPHMRAEPTLYQYEVTEKIEAEGP</sequence>
<dbReference type="OrthoDB" id="8931at2157"/>
<dbReference type="Pfam" id="PF03992">
    <property type="entry name" value="ABM"/>
    <property type="match status" value="1"/>
</dbReference>
<evidence type="ECO:0000313" key="2">
    <source>
        <dbReference type="EMBL" id="RJX47776.1"/>
    </source>
</evidence>
<keyword evidence="3" id="KW-1185">Reference proteome</keyword>
<dbReference type="SUPFAM" id="SSF54909">
    <property type="entry name" value="Dimeric alpha+beta barrel"/>
    <property type="match status" value="1"/>
</dbReference>
<feature type="domain" description="ABM" evidence="1">
    <location>
        <begin position="48"/>
        <end position="139"/>
    </location>
</feature>
<dbReference type="EMBL" id="QMDW01000033">
    <property type="protein sequence ID" value="RJX47776.1"/>
    <property type="molecule type" value="Genomic_DNA"/>
</dbReference>